<gene>
    <name evidence="1" type="ORF">SPELUC_LOCUS8227</name>
</gene>
<name>A0ACA9N6B1_9GLOM</name>
<dbReference type="Proteomes" id="UP000789366">
    <property type="component" value="Unassembled WGS sequence"/>
</dbReference>
<accession>A0ACA9N6B1</accession>
<proteinExistence type="predicted"/>
<reference evidence="1" key="1">
    <citation type="submission" date="2021-06" db="EMBL/GenBank/DDBJ databases">
        <authorList>
            <person name="Kallberg Y."/>
            <person name="Tangrot J."/>
            <person name="Rosling A."/>
        </authorList>
    </citation>
    <scope>NUCLEOTIDE SEQUENCE</scope>
    <source>
        <strain evidence="1">28 12/20/2015</strain>
    </source>
</reference>
<sequence length="162" mass="19001">MVRIFDDKRSRIYAHYKEGFSSCYIAKKENVSQSSVVRICNKADTTSSVKDLPKCGASRIFTNRDERSIIRLLVSGVCTNAVEIQKHLRIYENIEVSENTVKRALRRNGLSFCVKHKKPILTKRTRKERFEFAKKYKDWSVEDWHRIIWSDESKFNIYGSDG</sequence>
<feature type="non-terminal residue" evidence="1">
    <location>
        <position position="162"/>
    </location>
</feature>
<protein>
    <submittedName>
        <fullName evidence="1">17709_t:CDS:1</fullName>
    </submittedName>
</protein>
<organism evidence="1 2">
    <name type="scientific">Cetraspora pellucida</name>
    <dbReference type="NCBI Taxonomy" id="1433469"/>
    <lineage>
        <taxon>Eukaryota</taxon>
        <taxon>Fungi</taxon>
        <taxon>Fungi incertae sedis</taxon>
        <taxon>Mucoromycota</taxon>
        <taxon>Glomeromycotina</taxon>
        <taxon>Glomeromycetes</taxon>
        <taxon>Diversisporales</taxon>
        <taxon>Gigasporaceae</taxon>
        <taxon>Cetraspora</taxon>
    </lineage>
</organism>
<dbReference type="EMBL" id="CAJVPW010012006">
    <property type="protein sequence ID" value="CAG8631173.1"/>
    <property type="molecule type" value="Genomic_DNA"/>
</dbReference>
<comment type="caution">
    <text evidence="1">The sequence shown here is derived from an EMBL/GenBank/DDBJ whole genome shotgun (WGS) entry which is preliminary data.</text>
</comment>
<evidence type="ECO:0000313" key="2">
    <source>
        <dbReference type="Proteomes" id="UP000789366"/>
    </source>
</evidence>
<keyword evidence="2" id="KW-1185">Reference proteome</keyword>
<evidence type="ECO:0000313" key="1">
    <source>
        <dbReference type="EMBL" id="CAG8631173.1"/>
    </source>
</evidence>